<dbReference type="InterPro" id="IPR017970">
    <property type="entry name" value="Homeobox_CS"/>
</dbReference>
<dbReference type="PROSITE" id="PS00478">
    <property type="entry name" value="LIM_DOMAIN_1"/>
    <property type="match status" value="1"/>
</dbReference>
<feature type="DNA-binding region" description="Homeobox" evidence="9">
    <location>
        <begin position="234"/>
        <end position="293"/>
    </location>
</feature>
<keyword evidence="8 9" id="KW-0539">Nucleus</keyword>
<evidence type="ECO:0000313" key="15">
    <source>
        <dbReference type="Proteomes" id="UP000001554"/>
    </source>
</evidence>
<gene>
    <name evidence="16" type="primary">LOC118421571</name>
</gene>
<evidence type="ECO:0000256" key="12">
    <source>
        <dbReference type="SAM" id="MobiDB-lite"/>
    </source>
</evidence>
<dbReference type="InterPro" id="IPR050453">
    <property type="entry name" value="LIM_Homeobox_TF"/>
</dbReference>
<feature type="domain" description="LIM zinc-binding" evidence="13">
    <location>
        <begin position="46"/>
        <end position="107"/>
    </location>
</feature>
<keyword evidence="4 10" id="KW-0862">Zinc</keyword>
<evidence type="ECO:0000256" key="3">
    <source>
        <dbReference type="ARBA" id="ARBA00022737"/>
    </source>
</evidence>
<accession>A0A9J7LL10</accession>
<dbReference type="SUPFAM" id="SSF46689">
    <property type="entry name" value="Homeodomain-like"/>
    <property type="match status" value="1"/>
</dbReference>
<dbReference type="GO" id="GO:0005634">
    <property type="term" value="C:nucleus"/>
    <property type="evidence" value="ECO:0000318"/>
    <property type="project" value="GO_Central"/>
</dbReference>
<dbReference type="Gene3D" id="2.10.110.10">
    <property type="entry name" value="Cysteine Rich Protein"/>
    <property type="match status" value="2"/>
</dbReference>
<dbReference type="KEGG" id="bfo:118421571"/>
<dbReference type="Pfam" id="PF00046">
    <property type="entry name" value="Homeodomain"/>
    <property type="match status" value="1"/>
</dbReference>
<comment type="subcellular location">
    <subcellularLocation>
        <location evidence="1 9 11">Nucleus</location>
    </subcellularLocation>
</comment>
<proteinExistence type="predicted"/>
<keyword evidence="7 9" id="KW-0371">Homeobox</keyword>
<evidence type="ECO:0000256" key="7">
    <source>
        <dbReference type="ARBA" id="ARBA00023155"/>
    </source>
</evidence>
<dbReference type="OMA" id="LHFNHGE"/>
<evidence type="ECO:0000256" key="11">
    <source>
        <dbReference type="RuleBase" id="RU000682"/>
    </source>
</evidence>
<organism evidence="15 16">
    <name type="scientific">Branchiostoma floridae</name>
    <name type="common">Florida lancelet</name>
    <name type="synonym">Amphioxus</name>
    <dbReference type="NCBI Taxonomy" id="7739"/>
    <lineage>
        <taxon>Eukaryota</taxon>
        <taxon>Metazoa</taxon>
        <taxon>Chordata</taxon>
        <taxon>Cephalochordata</taxon>
        <taxon>Leptocardii</taxon>
        <taxon>Amphioxiformes</taxon>
        <taxon>Branchiostomatidae</taxon>
        <taxon>Branchiostoma</taxon>
    </lineage>
</organism>
<evidence type="ECO:0000259" key="14">
    <source>
        <dbReference type="PROSITE" id="PS50071"/>
    </source>
</evidence>
<evidence type="ECO:0000259" key="13">
    <source>
        <dbReference type="PROSITE" id="PS50023"/>
    </source>
</evidence>
<dbReference type="GO" id="GO:0030182">
    <property type="term" value="P:neuron differentiation"/>
    <property type="evidence" value="ECO:0000318"/>
    <property type="project" value="GO_Central"/>
</dbReference>
<evidence type="ECO:0000256" key="9">
    <source>
        <dbReference type="PROSITE-ProRule" id="PRU00108"/>
    </source>
</evidence>
<evidence type="ECO:0000256" key="1">
    <source>
        <dbReference type="ARBA" id="ARBA00004123"/>
    </source>
</evidence>
<dbReference type="PROSITE" id="PS50071">
    <property type="entry name" value="HOMEOBOX_2"/>
    <property type="match status" value="1"/>
</dbReference>
<dbReference type="PROSITE" id="PS00027">
    <property type="entry name" value="HOMEOBOX_1"/>
    <property type="match status" value="1"/>
</dbReference>
<dbReference type="AlphaFoldDB" id="A0A9J7LL10"/>
<feature type="domain" description="LIM zinc-binding" evidence="13">
    <location>
        <begin position="108"/>
        <end position="170"/>
    </location>
</feature>
<feature type="compositionally biased region" description="Basic and acidic residues" evidence="12">
    <location>
        <begin position="1"/>
        <end position="11"/>
    </location>
</feature>
<dbReference type="Pfam" id="PF00412">
    <property type="entry name" value="LIM"/>
    <property type="match status" value="2"/>
</dbReference>
<dbReference type="GO" id="GO:0000977">
    <property type="term" value="F:RNA polymerase II transcription regulatory region sequence-specific DNA binding"/>
    <property type="evidence" value="ECO:0000318"/>
    <property type="project" value="GO_Central"/>
</dbReference>
<dbReference type="InterPro" id="IPR009057">
    <property type="entry name" value="Homeodomain-like_sf"/>
</dbReference>
<dbReference type="CDD" id="cd00086">
    <property type="entry name" value="homeodomain"/>
    <property type="match status" value="1"/>
</dbReference>
<name>A0A9J7LL10_BRAFL</name>
<evidence type="ECO:0000256" key="4">
    <source>
        <dbReference type="ARBA" id="ARBA00022833"/>
    </source>
</evidence>
<dbReference type="SUPFAM" id="SSF57716">
    <property type="entry name" value="Glucocorticoid receptor-like (DNA-binding domain)"/>
    <property type="match status" value="2"/>
</dbReference>
<dbReference type="SMART" id="SM00132">
    <property type="entry name" value="LIM"/>
    <property type="match status" value="2"/>
</dbReference>
<evidence type="ECO:0000256" key="5">
    <source>
        <dbReference type="ARBA" id="ARBA00023038"/>
    </source>
</evidence>
<protein>
    <submittedName>
        <fullName evidence="16">LOW QUALITY PROTEIN: LIM/homeobox protein Lhx9-like</fullName>
    </submittedName>
</protein>
<sequence length="364" mass="40232">MILSDDGHSRETPCIPSLSSRLSPSHLSERLQTMPVVNLDTKPGSIACGGCGEKIQDRFFLHAVDRQWHSACLKCCECDVRLDCELTCFSKDGRIYCREDYYRRFAVQRCGRCHLGITAREMVMRARDSVYHLACFTCVTCDKALTTGDEFGMQGSAIYCRYHYETFMRSEGRYGAAMGSKPLPHSPYYHSPGGVSYRGRPRKRGDSDSYCSVPGSSDNENDLDLNGHGGATKTKRIRTSFKHHQLRTLKSYFAINHNPDSKDLQQLAQKTGLTKRVLQVWFQNARAKHRRNALRLTDDGRDGGSGVSMDVAVSASPTSLSGPISTSSSPTLPDLSPRTTDAFTALTNSPGPNVESASTCGACW</sequence>
<reference evidence="15" key="1">
    <citation type="journal article" date="2020" name="Nat. Ecol. Evol.">
        <title>Deeply conserved synteny resolves early events in vertebrate evolution.</title>
        <authorList>
            <person name="Simakov O."/>
            <person name="Marletaz F."/>
            <person name="Yue J.X."/>
            <person name="O'Connell B."/>
            <person name="Jenkins J."/>
            <person name="Brandt A."/>
            <person name="Calef R."/>
            <person name="Tung C.H."/>
            <person name="Huang T.K."/>
            <person name="Schmutz J."/>
            <person name="Satoh N."/>
            <person name="Yu J.K."/>
            <person name="Putnam N.H."/>
            <person name="Green R.E."/>
            <person name="Rokhsar D.S."/>
        </authorList>
    </citation>
    <scope>NUCLEOTIDE SEQUENCE [LARGE SCALE GENOMIC DNA]</scope>
    <source>
        <strain evidence="15">S238N-H82</strain>
    </source>
</reference>
<dbReference type="GO" id="GO:0000981">
    <property type="term" value="F:DNA-binding transcription factor activity, RNA polymerase II-specific"/>
    <property type="evidence" value="ECO:0000318"/>
    <property type="project" value="GO_Central"/>
</dbReference>
<feature type="region of interest" description="Disordered" evidence="12">
    <location>
        <begin position="189"/>
        <end position="236"/>
    </location>
</feature>
<keyword evidence="3" id="KW-0677">Repeat</keyword>
<dbReference type="PANTHER" id="PTHR24208">
    <property type="entry name" value="LIM/HOMEOBOX PROTEIN LHX"/>
    <property type="match status" value="1"/>
</dbReference>
<dbReference type="PANTHER" id="PTHR24208:SF168">
    <property type="entry name" value="PROTEIN APTEROUS"/>
    <property type="match status" value="1"/>
</dbReference>
<dbReference type="CDD" id="cd09377">
    <property type="entry name" value="LIM2_Lhx2_Lhx9"/>
    <property type="match status" value="1"/>
</dbReference>
<dbReference type="PROSITE" id="PS50023">
    <property type="entry name" value="LIM_DOMAIN_2"/>
    <property type="match status" value="2"/>
</dbReference>
<keyword evidence="2 10" id="KW-0479">Metal-binding</keyword>
<dbReference type="Gene3D" id="1.10.10.60">
    <property type="entry name" value="Homeodomain-like"/>
    <property type="match status" value="1"/>
</dbReference>
<keyword evidence="15" id="KW-1185">Reference proteome</keyword>
<dbReference type="GO" id="GO:0046872">
    <property type="term" value="F:metal ion binding"/>
    <property type="evidence" value="ECO:0007669"/>
    <property type="project" value="UniProtKB-KW"/>
</dbReference>
<feature type="region of interest" description="Disordered" evidence="12">
    <location>
        <begin position="296"/>
        <end position="336"/>
    </location>
</feature>
<dbReference type="FunFam" id="1.10.10.60:FF:000027">
    <property type="entry name" value="LIM/homeobox protein Lhx9"/>
    <property type="match status" value="1"/>
</dbReference>
<evidence type="ECO:0000256" key="8">
    <source>
        <dbReference type="ARBA" id="ARBA00023242"/>
    </source>
</evidence>
<evidence type="ECO:0000256" key="2">
    <source>
        <dbReference type="ARBA" id="ARBA00022723"/>
    </source>
</evidence>
<dbReference type="Proteomes" id="UP000001554">
    <property type="component" value="Chromosome 8"/>
</dbReference>
<reference evidence="16" key="2">
    <citation type="submission" date="2025-08" db="UniProtKB">
        <authorList>
            <consortium name="RefSeq"/>
        </authorList>
    </citation>
    <scope>IDENTIFICATION</scope>
    <source>
        <strain evidence="16">S238N-H82</strain>
        <tissue evidence="16">Testes</tissue>
    </source>
</reference>
<dbReference type="InterPro" id="IPR001781">
    <property type="entry name" value="Znf_LIM"/>
</dbReference>
<keyword evidence="5 10" id="KW-0440">LIM domain</keyword>
<evidence type="ECO:0000256" key="6">
    <source>
        <dbReference type="ARBA" id="ARBA00023125"/>
    </source>
</evidence>
<keyword evidence="6 9" id="KW-0238">DNA-binding</keyword>
<dbReference type="RefSeq" id="XP_035684808.1">
    <property type="nucleotide sequence ID" value="XM_035828915.1"/>
</dbReference>
<dbReference type="OrthoDB" id="9990008at2759"/>
<evidence type="ECO:0000313" key="16">
    <source>
        <dbReference type="RefSeq" id="XP_035684808.1"/>
    </source>
</evidence>
<dbReference type="GeneID" id="118421571"/>
<feature type="region of interest" description="Disordered" evidence="12">
    <location>
        <begin position="1"/>
        <end position="21"/>
    </location>
</feature>
<dbReference type="InterPro" id="IPR001356">
    <property type="entry name" value="HD"/>
</dbReference>
<feature type="compositionally biased region" description="Low complexity" evidence="12">
    <location>
        <begin position="316"/>
        <end position="336"/>
    </location>
</feature>
<dbReference type="GO" id="GO:0006357">
    <property type="term" value="P:regulation of transcription by RNA polymerase II"/>
    <property type="evidence" value="ECO:0000318"/>
    <property type="project" value="GO_Central"/>
</dbReference>
<dbReference type="SMART" id="SM00389">
    <property type="entry name" value="HOX"/>
    <property type="match status" value="1"/>
</dbReference>
<evidence type="ECO:0000256" key="10">
    <source>
        <dbReference type="PROSITE-ProRule" id="PRU00125"/>
    </source>
</evidence>
<dbReference type="FunFam" id="2.10.110.10:FF:000033">
    <property type="entry name" value="LIM/homeobox protein Lhx9 isoform X2"/>
    <property type="match status" value="1"/>
</dbReference>
<feature type="domain" description="Homeobox" evidence="14">
    <location>
        <begin position="232"/>
        <end position="292"/>
    </location>
</feature>
<dbReference type="CDD" id="cd09369">
    <property type="entry name" value="LIM1_Lhx2_Lhx9"/>
    <property type="match status" value="1"/>
</dbReference>